<evidence type="ECO:0000256" key="5">
    <source>
        <dbReference type="ARBA" id="ARBA00022984"/>
    </source>
</evidence>
<comment type="caution">
    <text evidence="8">The sequence shown here is derived from an EMBL/GenBank/DDBJ whole genome shotgun (WGS) entry which is preliminary data.</text>
</comment>
<dbReference type="EC" id="6.3.2.9" evidence="8"/>
<evidence type="ECO:0000313" key="8">
    <source>
        <dbReference type="EMBL" id="MDY0405963.1"/>
    </source>
</evidence>
<feature type="domain" description="Mur ligase central" evidence="7">
    <location>
        <begin position="116"/>
        <end position="251"/>
    </location>
</feature>
<accession>A0ABU5CI13</accession>
<reference evidence="8 9" key="1">
    <citation type="submission" date="2023-10" db="EMBL/GenBank/DDBJ databases">
        <title>179-bfca-hs.</title>
        <authorList>
            <person name="Miliotis G."/>
            <person name="Sengupta P."/>
            <person name="Hameed A."/>
            <person name="Chuvochina M."/>
            <person name="Mcdonagh F."/>
            <person name="Simpson A.C."/>
            <person name="Singh N.K."/>
            <person name="Rekha P.D."/>
            <person name="Raman K."/>
            <person name="Hugenholtz P."/>
            <person name="Venkateswaran K."/>
        </authorList>
    </citation>
    <scope>NUCLEOTIDE SEQUENCE [LARGE SCALE GENOMIC DNA]</scope>
    <source>
        <strain evidence="8 9">179-BFC-A-HS</strain>
    </source>
</reference>
<dbReference type="InterPro" id="IPR013221">
    <property type="entry name" value="Mur_ligase_cen"/>
</dbReference>
<proteinExistence type="predicted"/>
<organism evidence="8 9">
    <name type="scientific">Tigheibacillus jepli</name>
    <dbReference type="NCBI Taxonomy" id="3035914"/>
    <lineage>
        <taxon>Bacteria</taxon>
        <taxon>Bacillati</taxon>
        <taxon>Bacillota</taxon>
        <taxon>Bacilli</taxon>
        <taxon>Bacillales</taxon>
        <taxon>Bacillaceae</taxon>
        <taxon>Tigheibacillus</taxon>
    </lineage>
</organism>
<dbReference type="Gene3D" id="3.40.50.720">
    <property type="entry name" value="NAD(P)-binding Rossmann-like Domain"/>
    <property type="match status" value="1"/>
</dbReference>
<evidence type="ECO:0000256" key="1">
    <source>
        <dbReference type="ARBA" id="ARBA00022598"/>
    </source>
</evidence>
<dbReference type="SUPFAM" id="SSF53623">
    <property type="entry name" value="MurD-like peptide ligases, catalytic domain"/>
    <property type="match status" value="1"/>
</dbReference>
<dbReference type="PANTHER" id="PTHR43692:SF1">
    <property type="entry name" value="UDP-N-ACETYLMURAMOYLALANINE--D-GLUTAMATE LIGASE"/>
    <property type="match status" value="1"/>
</dbReference>
<keyword evidence="9" id="KW-1185">Reference proteome</keyword>
<dbReference type="InterPro" id="IPR036565">
    <property type="entry name" value="Mur-like_cat_sf"/>
</dbReference>
<evidence type="ECO:0000256" key="3">
    <source>
        <dbReference type="ARBA" id="ARBA00022840"/>
    </source>
</evidence>
<keyword evidence="1 8" id="KW-0436">Ligase</keyword>
<evidence type="ECO:0000256" key="6">
    <source>
        <dbReference type="ARBA" id="ARBA00023316"/>
    </source>
</evidence>
<evidence type="ECO:0000259" key="7">
    <source>
        <dbReference type="Pfam" id="PF08245"/>
    </source>
</evidence>
<evidence type="ECO:0000256" key="4">
    <source>
        <dbReference type="ARBA" id="ARBA00022960"/>
    </source>
</evidence>
<dbReference type="InterPro" id="IPR005762">
    <property type="entry name" value="MurD"/>
</dbReference>
<dbReference type="PANTHER" id="PTHR43692">
    <property type="entry name" value="UDP-N-ACETYLMURAMOYLALANINE--D-GLUTAMATE LIGASE"/>
    <property type="match status" value="1"/>
</dbReference>
<dbReference type="GO" id="GO:0008764">
    <property type="term" value="F:UDP-N-acetylmuramoylalanine-D-glutamate ligase activity"/>
    <property type="evidence" value="ECO:0007669"/>
    <property type="project" value="UniProtKB-EC"/>
</dbReference>
<keyword evidence="5" id="KW-0573">Peptidoglycan synthesis</keyword>
<keyword evidence="4" id="KW-0133">Cell shape</keyword>
<keyword evidence="3" id="KW-0067">ATP-binding</keyword>
<dbReference type="Proteomes" id="UP001228376">
    <property type="component" value="Unassembled WGS sequence"/>
</dbReference>
<evidence type="ECO:0000256" key="2">
    <source>
        <dbReference type="ARBA" id="ARBA00022741"/>
    </source>
</evidence>
<gene>
    <name evidence="8" type="primary">murD</name>
    <name evidence="8" type="ORF">P5G51_011700</name>
</gene>
<dbReference type="Pfam" id="PF21799">
    <property type="entry name" value="MurD-like_N"/>
    <property type="match status" value="1"/>
</dbReference>
<protein>
    <submittedName>
        <fullName evidence="8">UDP-N-acetylmuramoyl-L-alanine--D-glutamate ligase</fullName>
        <ecNumber evidence="8">6.3.2.9</ecNumber>
    </submittedName>
</protein>
<keyword evidence="2" id="KW-0547">Nucleotide-binding</keyword>
<sequence length="303" mass="34093">MNKLKDFPYSKILVLGLAKSGTAAARLLLENHKQVIVNDKNASETDEMVAQLRRMGANVFTGSHPLELLDGVDLIIKNPGIHYENPILARALEINIPIVTEVELVNYLTEAKIIGITGSNGKTTTTTLITKMLAQSDLPTKVAGNIGIVASETAQTMGTGENLVLELSSFQLEGTEKFRPHISVLLNIFSAHLDYHKTFENYIAAKSKIFCNQTTEDYVIYNEMIQLSVKLSSNQKRRRCRFLQNSNCKAEHGQMKTIFILKAKKLPNAKILFSSVRITWKTFWPRLVLQNCRVLRTKQLEKF</sequence>
<dbReference type="Gene3D" id="3.40.1190.10">
    <property type="entry name" value="Mur-like, catalytic domain"/>
    <property type="match status" value="1"/>
</dbReference>
<evidence type="ECO:0000313" key="9">
    <source>
        <dbReference type="Proteomes" id="UP001228376"/>
    </source>
</evidence>
<keyword evidence="6" id="KW-0961">Cell wall biogenesis/degradation</keyword>
<name>A0ABU5CI13_9BACI</name>
<dbReference type="RefSeq" id="WP_320384660.1">
    <property type="nucleotide sequence ID" value="NZ_JAROCA020000001.1"/>
</dbReference>
<dbReference type="SUPFAM" id="SSF51984">
    <property type="entry name" value="MurCD N-terminal domain"/>
    <property type="match status" value="1"/>
</dbReference>
<dbReference type="EMBL" id="JAROCA020000001">
    <property type="protein sequence ID" value="MDY0405963.1"/>
    <property type="molecule type" value="Genomic_DNA"/>
</dbReference>
<dbReference type="NCBIfam" id="TIGR01087">
    <property type="entry name" value="murD"/>
    <property type="match status" value="1"/>
</dbReference>
<dbReference type="Pfam" id="PF08245">
    <property type="entry name" value="Mur_ligase_M"/>
    <property type="match status" value="1"/>
</dbReference>